<dbReference type="OrthoDB" id="541375at2759"/>
<evidence type="ECO:0000256" key="7">
    <source>
        <dbReference type="RuleBase" id="RU367030"/>
    </source>
</evidence>
<dbReference type="Gene3D" id="3.40.50.10880">
    <property type="entry name" value="Uncharacterised protein PF01937, DUF89, domain 3"/>
    <property type="match status" value="1"/>
</dbReference>
<keyword evidence="5 7" id="KW-0464">Manganese</keyword>
<dbReference type="GO" id="GO:0016791">
    <property type="term" value="F:phosphatase activity"/>
    <property type="evidence" value="ECO:0007669"/>
    <property type="project" value="TreeGrafter"/>
</dbReference>
<comment type="cofactor">
    <cofactor evidence="7">
        <name>Mn(2+)</name>
        <dbReference type="ChEBI" id="CHEBI:29035"/>
    </cofactor>
    <cofactor evidence="7">
        <name>Ni(2+)</name>
        <dbReference type="ChEBI" id="CHEBI:49786"/>
    </cofactor>
</comment>
<dbReference type="GO" id="GO:0005634">
    <property type="term" value="C:nucleus"/>
    <property type="evidence" value="ECO:0007669"/>
    <property type="project" value="TreeGrafter"/>
</dbReference>
<evidence type="ECO:0000256" key="5">
    <source>
        <dbReference type="ARBA" id="ARBA00023211"/>
    </source>
</evidence>
<accession>A0A6A7C325</accession>
<gene>
    <name evidence="9" type="ORF">K470DRAFT_281226</name>
</gene>
<dbReference type="Pfam" id="PF01937">
    <property type="entry name" value="ARMT1-like_dom"/>
    <property type="match status" value="1"/>
</dbReference>
<keyword evidence="3 7" id="KW-0479">Metal-binding</keyword>
<dbReference type="FunFam" id="1.20.930.60:FF:000002">
    <property type="entry name" value="Protein-glutamate O-methyltransferase C1393.13"/>
    <property type="match status" value="1"/>
</dbReference>
<dbReference type="GO" id="GO:0006974">
    <property type="term" value="P:DNA damage response"/>
    <property type="evidence" value="ECO:0007669"/>
    <property type="project" value="TreeGrafter"/>
</dbReference>
<dbReference type="EMBL" id="MU005969">
    <property type="protein sequence ID" value="KAF2861910.1"/>
    <property type="molecule type" value="Genomic_DNA"/>
</dbReference>
<dbReference type="GO" id="GO:0046872">
    <property type="term" value="F:metal ion binding"/>
    <property type="evidence" value="ECO:0007669"/>
    <property type="project" value="UniProtKB-UniRule"/>
</dbReference>
<organism evidence="9 10">
    <name type="scientific">Piedraia hortae CBS 480.64</name>
    <dbReference type="NCBI Taxonomy" id="1314780"/>
    <lineage>
        <taxon>Eukaryota</taxon>
        <taxon>Fungi</taxon>
        <taxon>Dikarya</taxon>
        <taxon>Ascomycota</taxon>
        <taxon>Pezizomycotina</taxon>
        <taxon>Dothideomycetes</taxon>
        <taxon>Dothideomycetidae</taxon>
        <taxon>Capnodiales</taxon>
        <taxon>Piedraiaceae</taxon>
        <taxon>Piedraia</taxon>
    </lineage>
</organism>
<comment type="function">
    <text evidence="7">Metal-dependent phosphatase that shows phosphatase activity against several substrates, including fructose-1-phosphate and fructose-6-phosphate. Its preference for fructose-1-phosphate, a strong glycating agent that causes DNA damage rather than a canonical yeast metabolite, suggests a damage-control function in hexose phosphate metabolism.</text>
</comment>
<dbReference type="InterPro" id="IPR039763">
    <property type="entry name" value="ARMT1"/>
</dbReference>
<keyword evidence="10" id="KW-1185">Reference proteome</keyword>
<protein>
    <recommendedName>
        <fullName evidence="7">Sugar phosphate phosphatase</fullName>
        <ecNumber evidence="7">3.1.3.-</ecNumber>
    </recommendedName>
</protein>
<dbReference type="PANTHER" id="PTHR12260">
    <property type="entry name" value="DAMAGE-CONTROL PHOSPHATASE ARMT1"/>
    <property type="match status" value="1"/>
</dbReference>
<feature type="domain" description="Damage-control phosphatase ARMT1-like metal-binding" evidence="8">
    <location>
        <begin position="23"/>
        <end position="413"/>
    </location>
</feature>
<evidence type="ECO:0000256" key="3">
    <source>
        <dbReference type="ARBA" id="ARBA00022723"/>
    </source>
</evidence>
<evidence type="ECO:0000256" key="1">
    <source>
        <dbReference type="ARBA" id="ARBA00001326"/>
    </source>
</evidence>
<dbReference type="InterPro" id="IPR002791">
    <property type="entry name" value="ARMT1-like_metal-bd"/>
</dbReference>
<evidence type="ECO:0000256" key="4">
    <source>
        <dbReference type="ARBA" id="ARBA00022801"/>
    </source>
</evidence>
<proteinExistence type="inferred from homology"/>
<dbReference type="Gene3D" id="1.20.930.60">
    <property type="match status" value="1"/>
</dbReference>
<evidence type="ECO:0000313" key="9">
    <source>
        <dbReference type="EMBL" id="KAF2861910.1"/>
    </source>
</evidence>
<dbReference type="AlphaFoldDB" id="A0A6A7C325"/>
<comment type="catalytic activity">
    <reaction evidence="1 7">
        <text>beta-D-fructose 1-phosphate + H2O = D-fructose + phosphate</text>
        <dbReference type="Rhea" id="RHEA:35603"/>
        <dbReference type="ChEBI" id="CHEBI:15377"/>
        <dbReference type="ChEBI" id="CHEBI:37721"/>
        <dbReference type="ChEBI" id="CHEBI:43474"/>
        <dbReference type="ChEBI" id="CHEBI:138881"/>
    </reaction>
</comment>
<evidence type="ECO:0000259" key="8">
    <source>
        <dbReference type="Pfam" id="PF01937"/>
    </source>
</evidence>
<dbReference type="EC" id="3.1.3.-" evidence="7"/>
<evidence type="ECO:0000256" key="6">
    <source>
        <dbReference type="ARBA" id="ARBA00048809"/>
    </source>
</evidence>
<reference evidence="9" key="1">
    <citation type="journal article" date="2020" name="Stud. Mycol.">
        <title>101 Dothideomycetes genomes: a test case for predicting lifestyles and emergence of pathogens.</title>
        <authorList>
            <person name="Haridas S."/>
            <person name="Albert R."/>
            <person name="Binder M."/>
            <person name="Bloem J."/>
            <person name="Labutti K."/>
            <person name="Salamov A."/>
            <person name="Andreopoulos B."/>
            <person name="Baker S."/>
            <person name="Barry K."/>
            <person name="Bills G."/>
            <person name="Bluhm B."/>
            <person name="Cannon C."/>
            <person name="Castanera R."/>
            <person name="Culley D."/>
            <person name="Daum C."/>
            <person name="Ezra D."/>
            <person name="Gonzalez J."/>
            <person name="Henrissat B."/>
            <person name="Kuo A."/>
            <person name="Liang C."/>
            <person name="Lipzen A."/>
            <person name="Lutzoni F."/>
            <person name="Magnuson J."/>
            <person name="Mondo S."/>
            <person name="Nolan M."/>
            <person name="Ohm R."/>
            <person name="Pangilinan J."/>
            <person name="Park H.-J."/>
            <person name="Ramirez L."/>
            <person name="Alfaro M."/>
            <person name="Sun H."/>
            <person name="Tritt A."/>
            <person name="Yoshinaga Y."/>
            <person name="Zwiers L.-H."/>
            <person name="Turgeon B."/>
            <person name="Goodwin S."/>
            <person name="Spatafora J."/>
            <person name="Crous P."/>
            <person name="Grigoriev I."/>
        </authorList>
    </citation>
    <scope>NUCLEOTIDE SEQUENCE</scope>
    <source>
        <strain evidence="9">CBS 480.64</strain>
    </source>
</reference>
<comment type="domain">
    <text evidence="7">Subfamily III proteins have a conserved RTxK motif about 40-50 residues from the C-terminus; the threonine may be replaced by serine or cysteine.</text>
</comment>
<comment type="catalytic activity">
    <reaction evidence="6 7">
        <text>beta-D-fructose 6-phosphate = dihydroxyacetone + D-glyceraldehyde 3-phosphate</text>
        <dbReference type="Rhea" id="RHEA:28002"/>
        <dbReference type="ChEBI" id="CHEBI:16016"/>
        <dbReference type="ChEBI" id="CHEBI:57634"/>
        <dbReference type="ChEBI" id="CHEBI:59776"/>
    </reaction>
</comment>
<dbReference type="PANTHER" id="PTHR12260:SF6">
    <property type="entry name" value="DAMAGE-CONTROL PHOSPHATASE ARMT1"/>
    <property type="match status" value="1"/>
</dbReference>
<keyword evidence="4 7" id="KW-0378">Hydrolase</keyword>
<name>A0A6A7C325_9PEZI</name>
<sequence>MEFDPPVEPYSTSDKTSFAYVSARDRWPVILTGAIDDLHKAVSATEDPSRQEEGKHITKALATLKYEVQHDRRLTPLEGNGPDIEIYNHELSQRGNPKWFNVSWLYAECYLYRRLATLFSQSQRWQGYDVFSTQKTQTFHSSRSAVLELAERYVSILHTLSTQPPTLEASETLFTEILKISLWGNATDLSLLTSLSPDQLTHLQSSNHRTSSDSKILVNDSADAFVHLTSEPPGRVDIILDNAGFELFADLIFAGYLLEAGLAREVVLHPKDIPWFVSDVVPRDFAGLINALASPVWELDGKEREVLGELVGHWTKLHAEGKLVLRPNAFWTQPGSFWRMPHAERGLYGELCASGLVVFKGDLNYRKLVGDCMWEPTTGFREAIGPLKRGNVLALRTCKADVVVGLPEGKDEELRGGKKAREWAWSGEFALVQFNKGE</sequence>
<dbReference type="Proteomes" id="UP000799421">
    <property type="component" value="Unassembled WGS sequence"/>
</dbReference>
<evidence type="ECO:0000256" key="2">
    <source>
        <dbReference type="ARBA" id="ARBA00009519"/>
    </source>
</evidence>
<dbReference type="InterPro" id="IPR036075">
    <property type="entry name" value="ARMT-1-like_metal-bd_sf"/>
</dbReference>
<evidence type="ECO:0000313" key="10">
    <source>
        <dbReference type="Proteomes" id="UP000799421"/>
    </source>
</evidence>
<comment type="similarity">
    <text evidence="2 7">Belongs to the damage-control phosphatase family. Sugar phosphate phosphatase III subfamily.</text>
</comment>
<dbReference type="SUPFAM" id="SSF111321">
    <property type="entry name" value="AF1104-like"/>
    <property type="match status" value="1"/>
</dbReference>